<dbReference type="Proteomes" id="UP000077177">
    <property type="component" value="Chromosome"/>
</dbReference>
<sequence length="327" mass="36710">MQDMVRYGIFLLLLAIAACNNNKKTTTKEEESDTAFNYETFTGWFKGASLPYQLTDSGLLNNEDTTTIRSEVFAHYISDSVKTKLFGKTTAKVKYVPLVYFKQANNEQYYVVKAVSGGKKTAMLAVFDKDAQFLNAFPFLVPDADPKTSQVSSIDKYFSINRAISRKMPNDVIVEGKDVYAFDGATKSFALVMTDVLEDNNQELINPIDTLSKKTPFAGDYIKDKRNIVSIRDGHNEKEIQFFVHFERMNGECNGELKGTALMTSSKTAVYNQGGDPCRLEFHFTSNSVRLKEAEGCGQYRGVKCIIEGSFPKKRESKTESGKQKKS</sequence>
<name>A0A172TT13_9BACT</name>
<evidence type="ECO:0008006" key="3">
    <source>
        <dbReference type="Google" id="ProtNLM"/>
    </source>
</evidence>
<organism evidence="1 2">
    <name type="scientific">Flavisolibacter tropicus</name>
    <dbReference type="NCBI Taxonomy" id="1492898"/>
    <lineage>
        <taxon>Bacteria</taxon>
        <taxon>Pseudomonadati</taxon>
        <taxon>Bacteroidota</taxon>
        <taxon>Chitinophagia</taxon>
        <taxon>Chitinophagales</taxon>
        <taxon>Chitinophagaceae</taxon>
        <taxon>Flavisolibacter</taxon>
    </lineage>
</organism>
<protein>
    <recommendedName>
        <fullName evidence="3">Lipoprotein</fullName>
    </recommendedName>
</protein>
<dbReference type="KEGG" id="fla:SY85_06655"/>
<gene>
    <name evidence="1" type="ORF">SY85_06655</name>
</gene>
<dbReference type="EMBL" id="CP011390">
    <property type="protein sequence ID" value="ANE50229.1"/>
    <property type="molecule type" value="Genomic_DNA"/>
</dbReference>
<evidence type="ECO:0000313" key="2">
    <source>
        <dbReference type="Proteomes" id="UP000077177"/>
    </source>
</evidence>
<keyword evidence="2" id="KW-1185">Reference proteome</keyword>
<reference evidence="2" key="1">
    <citation type="submission" date="2015-01" db="EMBL/GenBank/DDBJ databases">
        <title>Flavisolibacter sp./LCS9/ whole genome sequencing.</title>
        <authorList>
            <person name="Kim M.K."/>
            <person name="Srinivasan S."/>
            <person name="Lee J.-J."/>
        </authorList>
    </citation>
    <scope>NUCLEOTIDE SEQUENCE [LARGE SCALE GENOMIC DNA]</scope>
    <source>
        <strain evidence="2">LCS9</strain>
    </source>
</reference>
<dbReference type="PROSITE" id="PS51257">
    <property type="entry name" value="PROKAR_LIPOPROTEIN"/>
    <property type="match status" value="1"/>
</dbReference>
<evidence type="ECO:0000313" key="1">
    <source>
        <dbReference type="EMBL" id="ANE50229.1"/>
    </source>
</evidence>
<proteinExistence type="predicted"/>
<dbReference type="AlphaFoldDB" id="A0A172TT13"/>
<dbReference type="STRING" id="1492898.SY85_06655"/>
<accession>A0A172TT13</accession>
<reference evidence="1 2" key="2">
    <citation type="journal article" date="2016" name="Int. J. Syst. Evol. Microbiol.">
        <title>Flavisolibacter tropicus sp. nov., isolated from tropical soil.</title>
        <authorList>
            <person name="Lee J.J."/>
            <person name="Kang M.S."/>
            <person name="Kim G.S."/>
            <person name="Lee C.S."/>
            <person name="Lim S."/>
            <person name="Lee J."/>
            <person name="Roh S.H."/>
            <person name="Kang H."/>
            <person name="Ha J.M."/>
            <person name="Bae S."/>
            <person name="Jung H.Y."/>
            <person name="Kim M.K."/>
        </authorList>
    </citation>
    <scope>NUCLEOTIDE SEQUENCE [LARGE SCALE GENOMIC DNA]</scope>
    <source>
        <strain evidence="1 2">LCS9</strain>
    </source>
</reference>